<dbReference type="OrthoDB" id="9810447at2"/>
<evidence type="ECO:0000256" key="9">
    <source>
        <dbReference type="SAM" id="SignalP"/>
    </source>
</evidence>
<dbReference type="CDD" id="cd12087">
    <property type="entry name" value="TM_EGFR-like"/>
    <property type="match status" value="1"/>
</dbReference>
<dbReference type="STRING" id="151894.SAMN04488524_1345"/>
<proteinExistence type="predicted"/>
<dbReference type="EC" id="2.7.13.3" evidence="2"/>
<dbReference type="PROSITE" id="PS51257">
    <property type="entry name" value="PROKAR_LIPOPROTEIN"/>
    <property type="match status" value="1"/>
</dbReference>
<dbReference type="SMART" id="SM00028">
    <property type="entry name" value="TPR"/>
    <property type="match status" value="2"/>
</dbReference>
<dbReference type="InterPro" id="IPR050351">
    <property type="entry name" value="BphY/WalK/GraS-like"/>
</dbReference>
<gene>
    <name evidence="11" type="ORF">SAMN04488524_1345</name>
</gene>
<dbReference type="Proteomes" id="UP000192756">
    <property type="component" value="Unassembled WGS sequence"/>
</dbReference>
<dbReference type="InterPro" id="IPR036890">
    <property type="entry name" value="HATPase_C_sf"/>
</dbReference>
<dbReference type="InterPro" id="IPR004358">
    <property type="entry name" value="Sig_transdc_His_kin-like_C"/>
</dbReference>
<keyword evidence="8" id="KW-1133">Transmembrane helix</keyword>
<evidence type="ECO:0000256" key="3">
    <source>
        <dbReference type="ARBA" id="ARBA00022679"/>
    </source>
</evidence>
<dbReference type="GO" id="GO:0007234">
    <property type="term" value="P:osmosensory signaling via phosphorelay pathway"/>
    <property type="evidence" value="ECO:0007669"/>
    <property type="project" value="TreeGrafter"/>
</dbReference>
<dbReference type="AlphaFoldDB" id="A0A1W2AEB2"/>
<comment type="catalytic activity">
    <reaction evidence="1">
        <text>ATP + protein L-histidine = ADP + protein N-phospho-L-histidine.</text>
        <dbReference type="EC" id="2.7.13.3"/>
    </reaction>
</comment>
<keyword evidence="8" id="KW-0472">Membrane</keyword>
<dbReference type="PRINTS" id="PR00344">
    <property type="entry name" value="BCTRLSENSOR"/>
</dbReference>
<evidence type="ECO:0000256" key="4">
    <source>
        <dbReference type="ARBA" id="ARBA00022741"/>
    </source>
</evidence>
<dbReference type="SUPFAM" id="SSF55874">
    <property type="entry name" value="ATPase domain of HSP90 chaperone/DNA topoisomerase II/histidine kinase"/>
    <property type="match status" value="1"/>
</dbReference>
<dbReference type="Gene3D" id="1.25.40.10">
    <property type="entry name" value="Tetratricopeptide repeat domain"/>
    <property type="match status" value="1"/>
</dbReference>
<keyword evidence="8" id="KW-0812">Transmembrane</keyword>
<dbReference type="SUPFAM" id="SSF47384">
    <property type="entry name" value="Homodimeric domain of signal transducing histidine kinase"/>
    <property type="match status" value="1"/>
</dbReference>
<dbReference type="Gene3D" id="3.30.565.10">
    <property type="entry name" value="Histidine kinase-like ATPase, C-terminal domain"/>
    <property type="match status" value="1"/>
</dbReference>
<evidence type="ECO:0000256" key="1">
    <source>
        <dbReference type="ARBA" id="ARBA00000085"/>
    </source>
</evidence>
<accession>A0A1W2AEB2</accession>
<dbReference type="GO" id="GO:0000155">
    <property type="term" value="F:phosphorelay sensor kinase activity"/>
    <property type="evidence" value="ECO:0007669"/>
    <property type="project" value="InterPro"/>
</dbReference>
<evidence type="ECO:0000256" key="6">
    <source>
        <dbReference type="ARBA" id="ARBA00022840"/>
    </source>
</evidence>
<keyword evidence="9" id="KW-0732">Signal</keyword>
<dbReference type="InterPro" id="IPR036097">
    <property type="entry name" value="HisK_dim/P_sf"/>
</dbReference>
<evidence type="ECO:0000256" key="5">
    <source>
        <dbReference type="ARBA" id="ARBA00022777"/>
    </source>
</evidence>
<keyword evidence="3" id="KW-0808">Transferase</keyword>
<keyword evidence="6" id="KW-0067">ATP-binding</keyword>
<dbReference type="SUPFAM" id="SSF48452">
    <property type="entry name" value="TPR-like"/>
    <property type="match status" value="1"/>
</dbReference>
<organism evidence="11 12">
    <name type="scientific">Pedobacter africanus</name>
    <dbReference type="NCBI Taxonomy" id="151894"/>
    <lineage>
        <taxon>Bacteria</taxon>
        <taxon>Pseudomonadati</taxon>
        <taxon>Bacteroidota</taxon>
        <taxon>Sphingobacteriia</taxon>
        <taxon>Sphingobacteriales</taxon>
        <taxon>Sphingobacteriaceae</taxon>
        <taxon>Pedobacter</taxon>
    </lineage>
</organism>
<dbReference type="SMART" id="SM00387">
    <property type="entry name" value="HATPase_c"/>
    <property type="match status" value="1"/>
</dbReference>
<evidence type="ECO:0000259" key="10">
    <source>
        <dbReference type="PROSITE" id="PS50109"/>
    </source>
</evidence>
<dbReference type="GO" id="GO:0005524">
    <property type="term" value="F:ATP binding"/>
    <property type="evidence" value="ECO:0007669"/>
    <property type="project" value="UniProtKB-KW"/>
</dbReference>
<feature type="domain" description="Histidine kinase" evidence="10">
    <location>
        <begin position="214"/>
        <end position="428"/>
    </location>
</feature>
<dbReference type="PROSITE" id="PS50109">
    <property type="entry name" value="HIS_KIN"/>
    <property type="match status" value="1"/>
</dbReference>
<dbReference type="GO" id="GO:0000156">
    <property type="term" value="F:phosphorelay response regulator activity"/>
    <property type="evidence" value="ECO:0007669"/>
    <property type="project" value="TreeGrafter"/>
</dbReference>
<sequence>MKRKINITISCLLLFIVIACQQKAPVQKTDTRTAAFSKITDTAKMYHSLQKPEMAIKYYKRALQNAQKNNLPRQQAETLLHMAKLLPKKDADTSLHYLNNALHIARKLKHKQLQSDIYHSIAQIHKQQRDYEAALFALEAHHRLTDSLLEEHRRKDIEQVKAQRNAAYERSIAILVCTALLIIALVFALFLRRTQKLNQKLALQVEVTNKLFSIISHDLRGPAGSLKQGLELVDGGSITIEELPDFMRLLKKQSIVLNETLDTMLIWSRSQLNELRQAPVVFSPLAIIQNNLVLLEGQYMSKNLSFDLDVPADVTIYADRDQFDFIIRNLLSNAIKFSLENGTIEIHVSRENHRATVTVRDYGVGISTERQQQFLSGNLETTFGTSGEKGTGLGLRMVKDFINAAGGSISLESRKGNTCFSFTLPYQNA</sequence>
<evidence type="ECO:0000256" key="2">
    <source>
        <dbReference type="ARBA" id="ARBA00012438"/>
    </source>
</evidence>
<protein>
    <recommendedName>
        <fullName evidence="2">histidine kinase</fullName>
        <ecNumber evidence="2">2.7.13.3</ecNumber>
    </recommendedName>
</protein>
<keyword evidence="4" id="KW-0547">Nucleotide-binding</keyword>
<feature type="chain" id="PRO_5012235707" description="histidine kinase" evidence="9">
    <location>
        <begin position="25"/>
        <end position="429"/>
    </location>
</feature>
<dbReference type="GO" id="GO:0030295">
    <property type="term" value="F:protein kinase activator activity"/>
    <property type="evidence" value="ECO:0007669"/>
    <property type="project" value="TreeGrafter"/>
</dbReference>
<dbReference type="InterPro" id="IPR011990">
    <property type="entry name" value="TPR-like_helical_dom_sf"/>
</dbReference>
<evidence type="ECO:0000256" key="8">
    <source>
        <dbReference type="SAM" id="Phobius"/>
    </source>
</evidence>
<dbReference type="RefSeq" id="WP_084237591.1">
    <property type="nucleotide sequence ID" value="NZ_FWXT01000001.1"/>
</dbReference>
<reference evidence="12" key="1">
    <citation type="submission" date="2017-04" db="EMBL/GenBank/DDBJ databases">
        <authorList>
            <person name="Varghese N."/>
            <person name="Submissions S."/>
        </authorList>
    </citation>
    <scope>NUCLEOTIDE SEQUENCE [LARGE SCALE GENOMIC DNA]</scope>
    <source>
        <strain evidence="12">DSM 12126</strain>
    </source>
</reference>
<dbReference type="InterPro" id="IPR003594">
    <property type="entry name" value="HATPase_dom"/>
</dbReference>
<keyword evidence="5 11" id="KW-0418">Kinase</keyword>
<keyword evidence="12" id="KW-1185">Reference proteome</keyword>
<keyword evidence="7" id="KW-0902">Two-component regulatory system</keyword>
<dbReference type="PANTHER" id="PTHR42878">
    <property type="entry name" value="TWO-COMPONENT HISTIDINE KINASE"/>
    <property type="match status" value="1"/>
</dbReference>
<name>A0A1W2AEB2_9SPHI</name>
<dbReference type="PANTHER" id="PTHR42878:SF7">
    <property type="entry name" value="SENSOR HISTIDINE KINASE GLRK"/>
    <property type="match status" value="1"/>
</dbReference>
<feature type="signal peptide" evidence="9">
    <location>
        <begin position="1"/>
        <end position="24"/>
    </location>
</feature>
<dbReference type="InterPro" id="IPR019734">
    <property type="entry name" value="TPR_rpt"/>
</dbReference>
<evidence type="ECO:0000313" key="12">
    <source>
        <dbReference type="Proteomes" id="UP000192756"/>
    </source>
</evidence>
<evidence type="ECO:0000313" key="11">
    <source>
        <dbReference type="EMBL" id="SMC58964.1"/>
    </source>
</evidence>
<dbReference type="Pfam" id="PF02518">
    <property type="entry name" value="HATPase_c"/>
    <property type="match status" value="1"/>
</dbReference>
<evidence type="ECO:0000256" key="7">
    <source>
        <dbReference type="ARBA" id="ARBA00023012"/>
    </source>
</evidence>
<dbReference type="InterPro" id="IPR005467">
    <property type="entry name" value="His_kinase_dom"/>
</dbReference>
<dbReference type="EMBL" id="FWXT01000001">
    <property type="protein sequence ID" value="SMC58964.1"/>
    <property type="molecule type" value="Genomic_DNA"/>
</dbReference>
<feature type="transmembrane region" description="Helical" evidence="8">
    <location>
        <begin position="172"/>
        <end position="191"/>
    </location>
</feature>